<evidence type="ECO:0000313" key="1">
    <source>
        <dbReference type="EMBL" id="RFU63679.1"/>
    </source>
</evidence>
<accession>A0A372LCF3</accession>
<sequence>MIKVGNIESVSTSRVQVTAGINKKKFTSLIDEKQWTAKEFHDRWKSKYGFSMKYNNFMELLNNKVNWKLVYAFAIAEMLEININELFIFNTGE</sequence>
<evidence type="ECO:0008006" key="3">
    <source>
        <dbReference type="Google" id="ProtNLM"/>
    </source>
</evidence>
<evidence type="ECO:0000313" key="2">
    <source>
        <dbReference type="Proteomes" id="UP000264541"/>
    </source>
</evidence>
<keyword evidence="2" id="KW-1185">Reference proteome</keyword>
<name>A0A372LCF3_9BACI</name>
<protein>
    <recommendedName>
        <fullName evidence="3">XRE family transcriptional regulator</fullName>
    </recommendedName>
</protein>
<reference evidence="1 2" key="1">
    <citation type="submission" date="2018-08" db="EMBL/GenBank/DDBJ databases">
        <title>Bacillus chawlae sp. nov., Bacillus glennii sp. nov., and Bacillus saganii sp. nov. Isolated from the Vehicle Assembly Building at Kennedy Space Center where the Viking Spacecraft were Assembled.</title>
        <authorList>
            <person name="Seuylemezian A."/>
            <person name="Vaishampayan P."/>
        </authorList>
    </citation>
    <scope>NUCLEOTIDE SEQUENCE [LARGE SCALE GENOMIC DNA]</scope>
    <source>
        <strain evidence="1 2">V47-23a</strain>
    </source>
</reference>
<dbReference type="EMBL" id="QVTE01000063">
    <property type="protein sequence ID" value="RFU63679.1"/>
    <property type="molecule type" value="Genomic_DNA"/>
</dbReference>
<dbReference type="AlphaFoldDB" id="A0A372LCF3"/>
<dbReference type="RefSeq" id="WP_117328367.1">
    <property type="nucleotide sequence ID" value="NZ_QVTE01000063.1"/>
</dbReference>
<organism evidence="1 2">
    <name type="scientific">Peribacillus saganii</name>
    <dbReference type="NCBI Taxonomy" id="2303992"/>
    <lineage>
        <taxon>Bacteria</taxon>
        <taxon>Bacillati</taxon>
        <taxon>Bacillota</taxon>
        <taxon>Bacilli</taxon>
        <taxon>Bacillales</taxon>
        <taxon>Bacillaceae</taxon>
        <taxon>Peribacillus</taxon>
    </lineage>
</organism>
<dbReference type="Proteomes" id="UP000264541">
    <property type="component" value="Unassembled WGS sequence"/>
</dbReference>
<proteinExistence type="predicted"/>
<gene>
    <name evidence="1" type="ORF">D0469_19325</name>
</gene>
<comment type="caution">
    <text evidence="1">The sequence shown here is derived from an EMBL/GenBank/DDBJ whole genome shotgun (WGS) entry which is preliminary data.</text>
</comment>